<comment type="caution">
    <text evidence="1">The sequence shown here is derived from an EMBL/GenBank/DDBJ whole genome shotgun (WGS) entry which is preliminary data.</text>
</comment>
<dbReference type="Proteomes" id="UP000814033">
    <property type="component" value="Unassembled WGS sequence"/>
</dbReference>
<protein>
    <submittedName>
        <fullName evidence="1">Uncharacterized protein</fullName>
    </submittedName>
</protein>
<accession>A0ACB8S5X4</accession>
<reference evidence="1" key="2">
    <citation type="journal article" date="2022" name="New Phytol.">
        <title>Evolutionary transition to the ectomycorrhizal habit in the genomes of a hyperdiverse lineage of mushroom-forming fungi.</title>
        <authorList>
            <person name="Looney B."/>
            <person name="Miyauchi S."/>
            <person name="Morin E."/>
            <person name="Drula E."/>
            <person name="Courty P.E."/>
            <person name="Kohler A."/>
            <person name="Kuo A."/>
            <person name="LaButti K."/>
            <person name="Pangilinan J."/>
            <person name="Lipzen A."/>
            <person name="Riley R."/>
            <person name="Andreopoulos W."/>
            <person name="He G."/>
            <person name="Johnson J."/>
            <person name="Nolan M."/>
            <person name="Tritt A."/>
            <person name="Barry K.W."/>
            <person name="Grigoriev I.V."/>
            <person name="Nagy L.G."/>
            <person name="Hibbett D."/>
            <person name="Henrissat B."/>
            <person name="Matheny P.B."/>
            <person name="Labbe J."/>
            <person name="Martin F.M."/>
        </authorList>
    </citation>
    <scope>NUCLEOTIDE SEQUENCE</scope>
    <source>
        <strain evidence="1">FP105234-sp</strain>
    </source>
</reference>
<organism evidence="1 2">
    <name type="scientific">Auriscalpium vulgare</name>
    <dbReference type="NCBI Taxonomy" id="40419"/>
    <lineage>
        <taxon>Eukaryota</taxon>
        <taxon>Fungi</taxon>
        <taxon>Dikarya</taxon>
        <taxon>Basidiomycota</taxon>
        <taxon>Agaricomycotina</taxon>
        <taxon>Agaricomycetes</taxon>
        <taxon>Russulales</taxon>
        <taxon>Auriscalpiaceae</taxon>
        <taxon>Auriscalpium</taxon>
    </lineage>
</organism>
<sequence>MSVAKGRHPLLAAYLVQLAANPLRTKALTTGTLCFLQEVLASHLAGLPVRAPPKSAPAYSQLLARAHVDARAIKMALYGFLVSAPLSHVLVGELQKAFAGRTGRGAKIAQILASNIVVAPIQTATYLASMAVISGANSTDAVLKTVKGGFFAVIRVMWVTSPLSIIFAQRFLAPELWVPFFNLISFVMGTYFNTKVKQARLAAEKKKESKD</sequence>
<reference evidence="1" key="1">
    <citation type="submission" date="2021-02" db="EMBL/GenBank/DDBJ databases">
        <authorList>
            <consortium name="DOE Joint Genome Institute"/>
            <person name="Ahrendt S."/>
            <person name="Looney B.P."/>
            <person name="Miyauchi S."/>
            <person name="Morin E."/>
            <person name="Drula E."/>
            <person name="Courty P.E."/>
            <person name="Chicoki N."/>
            <person name="Fauchery L."/>
            <person name="Kohler A."/>
            <person name="Kuo A."/>
            <person name="Labutti K."/>
            <person name="Pangilinan J."/>
            <person name="Lipzen A."/>
            <person name="Riley R."/>
            <person name="Andreopoulos W."/>
            <person name="He G."/>
            <person name="Johnson J."/>
            <person name="Barry K.W."/>
            <person name="Grigoriev I.V."/>
            <person name="Nagy L."/>
            <person name="Hibbett D."/>
            <person name="Henrissat B."/>
            <person name="Matheny P.B."/>
            <person name="Labbe J."/>
            <person name="Martin F."/>
        </authorList>
    </citation>
    <scope>NUCLEOTIDE SEQUENCE</scope>
    <source>
        <strain evidence="1">FP105234-sp</strain>
    </source>
</reference>
<evidence type="ECO:0000313" key="2">
    <source>
        <dbReference type="Proteomes" id="UP000814033"/>
    </source>
</evidence>
<proteinExistence type="predicted"/>
<keyword evidence="2" id="KW-1185">Reference proteome</keyword>
<dbReference type="EMBL" id="MU275850">
    <property type="protein sequence ID" value="KAI0051659.1"/>
    <property type="molecule type" value="Genomic_DNA"/>
</dbReference>
<gene>
    <name evidence="1" type="ORF">FA95DRAFT_1511599</name>
</gene>
<evidence type="ECO:0000313" key="1">
    <source>
        <dbReference type="EMBL" id="KAI0051659.1"/>
    </source>
</evidence>
<name>A0ACB8S5X4_9AGAM</name>